<dbReference type="EMBL" id="GBXM01092361">
    <property type="protein sequence ID" value="JAH16216.1"/>
    <property type="molecule type" value="Transcribed_RNA"/>
</dbReference>
<evidence type="ECO:0000313" key="1">
    <source>
        <dbReference type="EMBL" id="JAH16216.1"/>
    </source>
</evidence>
<protein>
    <submittedName>
        <fullName evidence="1">Uncharacterized protein</fullName>
    </submittedName>
</protein>
<accession>A0A0E9QH52</accession>
<reference evidence="1" key="1">
    <citation type="submission" date="2014-11" db="EMBL/GenBank/DDBJ databases">
        <authorList>
            <person name="Amaro Gonzalez C."/>
        </authorList>
    </citation>
    <scope>NUCLEOTIDE SEQUENCE</scope>
</reference>
<reference evidence="1" key="2">
    <citation type="journal article" date="2015" name="Fish Shellfish Immunol.">
        <title>Early steps in the European eel (Anguilla anguilla)-Vibrio vulnificus interaction in the gills: Role of the RtxA13 toxin.</title>
        <authorList>
            <person name="Callol A."/>
            <person name="Pajuelo D."/>
            <person name="Ebbesson L."/>
            <person name="Teles M."/>
            <person name="MacKenzie S."/>
            <person name="Amaro C."/>
        </authorList>
    </citation>
    <scope>NUCLEOTIDE SEQUENCE</scope>
</reference>
<proteinExistence type="predicted"/>
<dbReference type="AlphaFoldDB" id="A0A0E9QH52"/>
<name>A0A0E9QH52_ANGAN</name>
<sequence>MNKGFYNTEKSPVFPVSTIITFT</sequence>
<organism evidence="1">
    <name type="scientific">Anguilla anguilla</name>
    <name type="common">European freshwater eel</name>
    <name type="synonym">Muraena anguilla</name>
    <dbReference type="NCBI Taxonomy" id="7936"/>
    <lineage>
        <taxon>Eukaryota</taxon>
        <taxon>Metazoa</taxon>
        <taxon>Chordata</taxon>
        <taxon>Craniata</taxon>
        <taxon>Vertebrata</taxon>
        <taxon>Euteleostomi</taxon>
        <taxon>Actinopterygii</taxon>
        <taxon>Neopterygii</taxon>
        <taxon>Teleostei</taxon>
        <taxon>Anguilliformes</taxon>
        <taxon>Anguillidae</taxon>
        <taxon>Anguilla</taxon>
    </lineage>
</organism>